<dbReference type="Proteomes" id="UP000070092">
    <property type="component" value="Unassembled WGS sequence"/>
</dbReference>
<dbReference type="PATRIC" id="fig|1681.53.peg.1728"/>
<feature type="compositionally biased region" description="Polar residues" evidence="1">
    <location>
        <begin position="35"/>
        <end position="45"/>
    </location>
</feature>
<evidence type="ECO:0000313" key="3">
    <source>
        <dbReference type="Proteomes" id="UP000070092"/>
    </source>
</evidence>
<name>A0A133KLP2_BIFBI</name>
<dbReference type="EMBL" id="LRPO01000045">
    <property type="protein sequence ID" value="KWZ80435.1"/>
    <property type="molecule type" value="Genomic_DNA"/>
</dbReference>
<proteinExistence type="predicted"/>
<gene>
    <name evidence="2" type="ORF">HMPREF3196_01766</name>
</gene>
<comment type="caution">
    <text evidence="2">The sequence shown here is derived from an EMBL/GenBank/DDBJ whole genome shotgun (WGS) entry which is preliminary data.</text>
</comment>
<protein>
    <submittedName>
        <fullName evidence="2">Uncharacterized protein</fullName>
    </submittedName>
</protein>
<accession>A0A133KLP2</accession>
<evidence type="ECO:0000256" key="1">
    <source>
        <dbReference type="SAM" id="MobiDB-lite"/>
    </source>
</evidence>
<sequence length="45" mass="4972">MTLKHLSAFQGVAGQVSKLQEPHDFNGNPAEILRISQSGNPLKRR</sequence>
<reference evidence="2 3" key="1">
    <citation type="submission" date="2016-01" db="EMBL/GenBank/DDBJ databases">
        <authorList>
            <person name="Oliw E.H."/>
        </authorList>
    </citation>
    <scope>NUCLEOTIDE SEQUENCE [LARGE SCALE GENOMIC DNA]</scope>
    <source>
        <strain evidence="2 3">MJR8628B</strain>
    </source>
</reference>
<dbReference type="AlphaFoldDB" id="A0A133KLP2"/>
<evidence type="ECO:0000313" key="2">
    <source>
        <dbReference type="EMBL" id="KWZ80435.1"/>
    </source>
</evidence>
<organism evidence="2 3">
    <name type="scientific">Bifidobacterium bifidum</name>
    <dbReference type="NCBI Taxonomy" id="1681"/>
    <lineage>
        <taxon>Bacteria</taxon>
        <taxon>Bacillati</taxon>
        <taxon>Actinomycetota</taxon>
        <taxon>Actinomycetes</taxon>
        <taxon>Bifidobacteriales</taxon>
        <taxon>Bifidobacteriaceae</taxon>
        <taxon>Bifidobacterium</taxon>
    </lineage>
</organism>
<feature type="region of interest" description="Disordered" evidence="1">
    <location>
        <begin position="20"/>
        <end position="45"/>
    </location>
</feature>